<evidence type="ECO:0000313" key="9">
    <source>
        <dbReference type="Proteomes" id="UP000289886"/>
    </source>
</evidence>
<keyword evidence="1" id="KW-0808">Transferase</keyword>
<proteinExistence type="predicted"/>
<dbReference type="GO" id="GO:0003964">
    <property type="term" value="F:RNA-directed DNA polymerase activity"/>
    <property type="evidence" value="ECO:0007669"/>
    <property type="project" value="UniProtKB-KW"/>
</dbReference>
<reference evidence="8 9" key="1">
    <citation type="submission" date="2019-01" db="EMBL/GenBank/DDBJ databases">
        <title>Draft Genome and Complete Hox-Cluster Characterization of the Sterlet Sturgeon (Acipenser ruthenus).</title>
        <authorList>
            <person name="Wei Q."/>
        </authorList>
    </citation>
    <scope>NUCLEOTIDE SEQUENCE [LARGE SCALE GENOMIC DNA]</scope>
    <source>
        <strain evidence="8">WHYD16114868_AA</strain>
        <tissue evidence="8">Blood</tissue>
    </source>
</reference>
<accession>A0A444U6S9</accession>
<keyword evidence="5" id="KW-0378">Hydrolase</keyword>
<comment type="caution">
    <text evidence="8">The sequence shown here is derived from an EMBL/GenBank/DDBJ whole genome shotgun (WGS) entry which is preliminary data.</text>
</comment>
<organism evidence="8 9">
    <name type="scientific">Acipenser ruthenus</name>
    <name type="common">Sterlet sturgeon</name>
    <dbReference type="NCBI Taxonomy" id="7906"/>
    <lineage>
        <taxon>Eukaryota</taxon>
        <taxon>Metazoa</taxon>
        <taxon>Chordata</taxon>
        <taxon>Craniata</taxon>
        <taxon>Vertebrata</taxon>
        <taxon>Euteleostomi</taxon>
        <taxon>Actinopterygii</taxon>
        <taxon>Chondrostei</taxon>
        <taxon>Acipenseriformes</taxon>
        <taxon>Acipenseridae</taxon>
        <taxon>Acipenser</taxon>
    </lineage>
</organism>
<gene>
    <name evidence="8" type="ORF">EOD39_7572</name>
</gene>
<evidence type="ECO:0000256" key="6">
    <source>
        <dbReference type="ARBA" id="ARBA00022918"/>
    </source>
</evidence>
<feature type="domain" description="Reverse transcriptase RNase H-like" evidence="7">
    <location>
        <begin position="6"/>
        <end position="39"/>
    </location>
</feature>
<dbReference type="EMBL" id="SCEB01215200">
    <property type="protein sequence ID" value="RXM30779.1"/>
    <property type="molecule type" value="Genomic_DNA"/>
</dbReference>
<dbReference type="InterPro" id="IPR041373">
    <property type="entry name" value="RT_RNaseH"/>
</dbReference>
<keyword evidence="4" id="KW-0255">Endonuclease</keyword>
<protein>
    <recommendedName>
        <fullName evidence="7">Reverse transcriptase RNase H-like domain-containing protein</fullName>
    </recommendedName>
</protein>
<sequence length="196" mass="21990">MSAGACVVTFYSKALGKAKRNYCITRWELLAVIWGVTTLAEEAPFGFPTICEGKEQPIDQWKLLPQLNVPVEQQLSKEYWIKVGGLRNEVGSFLTADLADFMLTVLSLPHDSAEGERLFSQVNLVKTDLHNCLFDSTVEQLHECEFCITTGQEGYTFQPSAEMIQAMNSDIYENSKVEEAEVENEDLDIAVIVNNE</sequence>
<dbReference type="Proteomes" id="UP000289886">
    <property type="component" value="Unassembled WGS sequence"/>
</dbReference>
<evidence type="ECO:0000256" key="3">
    <source>
        <dbReference type="ARBA" id="ARBA00022722"/>
    </source>
</evidence>
<evidence type="ECO:0000256" key="4">
    <source>
        <dbReference type="ARBA" id="ARBA00022759"/>
    </source>
</evidence>
<evidence type="ECO:0000313" key="8">
    <source>
        <dbReference type="EMBL" id="RXM30779.1"/>
    </source>
</evidence>
<dbReference type="Pfam" id="PF17917">
    <property type="entry name" value="RT_RNaseH"/>
    <property type="match status" value="1"/>
</dbReference>
<name>A0A444U6S9_ACIRT</name>
<evidence type="ECO:0000256" key="5">
    <source>
        <dbReference type="ARBA" id="ARBA00022801"/>
    </source>
</evidence>
<evidence type="ECO:0000256" key="2">
    <source>
        <dbReference type="ARBA" id="ARBA00022695"/>
    </source>
</evidence>
<evidence type="ECO:0000259" key="7">
    <source>
        <dbReference type="Pfam" id="PF17917"/>
    </source>
</evidence>
<keyword evidence="6" id="KW-0695">RNA-directed DNA polymerase</keyword>
<evidence type="ECO:0000256" key="1">
    <source>
        <dbReference type="ARBA" id="ARBA00022679"/>
    </source>
</evidence>
<keyword evidence="3" id="KW-0540">Nuclease</keyword>
<dbReference type="GO" id="GO:0016787">
    <property type="term" value="F:hydrolase activity"/>
    <property type="evidence" value="ECO:0007669"/>
    <property type="project" value="UniProtKB-KW"/>
</dbReference>
<keyword evidence="9" id="KW-1185">Reference proteome</keyword>
<dbReference type="GO" id="GO:0004519">
    <property type="term" value="F:endonuclease activity"/>
    <property type="evidence" value="ECO:0007669"/>
    <property type="project" value="UniProtKB-KW"/>
</dbReference>
<keyword evidence="2" id="KW-0548">Nucleotidyltransferase</keyword>
<dbReference type="AlphaFoldDB" id="A0A444U6S9"/>